<protein>
    <submittedName>
        <fullName evidence="8">Putative MFS family arabinose efflux permease</fullName>
    </submittedName>
</protein>
<keyword evidence="5 6" id="KW-0472">Membrane</keyword>
<dbReference type="EMBL" id="JACHIN010000002">
    <property type="protein sequence ID" value="MBB5076833.1"/>
    <property type="molecule type" value="Genomic_DNA"/>
</dbReference>
<proteinExistence type="predicted"/>
<evidence type="ECO:0000313" key="9">
    <source>
        <dbReference type="Proteomes" id="UP000568380"/>
    </source>
</evidence>
<dbReference type="PANTHER" id="PTHR43124">
    <property type="entry name" value="PURINE EFFLUX PUMP PBUE"/>
    <property type="match status" value="1"/>
</dbReference>
<evidence type="ECO:0000256" key="4">
    <source>
        <dbReference type="ARBA" id="ARBA00022989"/>
    </source>
</evidence>
<organism evidence="8 9">
    <name type="scientific">Nonomuraea endophytica</name>
    <dbReference type="NCBI Taxonomy" id="714136"/>
    <lineage>
        <taxon>Bacteria</taxon>
        <taxon>Bacillati</taxon>
        <taxon>Actinomycetota</taxon>
        <taxon>Actinomycetes</taxon>
        <taxon>Streptosporangiales</taxon>
        <taxon>Streptosporangiaceae</taxon>
        <taxon>Nonomuraea</taxon>
    </lineage>
</organism>
<dbReference type="PANTHER" id="PTHR43124:SF3">
    <property type="entry name" value="CHLORAMPHENICOL EFFLUX PUMP RV0191"/>
    <property type="match status" value="1"/>
</dbReference>
<evidence type="ECO:0000256" key="5">
    <source>
        <dbReference type="ARBA" id="ARBA00023136"/>
    </source>
</evidence>
<feature type="transmembrane region" description="Helical" evidence="6">
    <location>
        <begin position="47"/>
        <end position="71"/>
    </location>
</feature>
<feature type="transmembrane region" description="Helical" evidence="6">
    <location>
        <begin position="291"/>
        <end position="310"/>
    </location>
</feature>
<keyword evidence="3 6" id="KW-0812">Transmembrane</keyword>
<feature type="transmembrane region" description="Helical" evidence="6">
    <location>
        <begin position="268"/>
        <end position="285"/>
    </location>
</feature>
<feature type="transmembrane region" description="Helical" evidence="6">
    <location>
        <begin position="108"/>
        <end position="129"/>
    </location>
</feature>
<dbReference type="GO" id="GO:0005886">
    <property type="term" value="C:plasma membrane"/>
    <property type="evidence" value="ECO:0007669"/>
    <property type="project" value="UniProtKB-SubCell"/>
</dbReference>
<sequence length="377" mass="37837">MTTIDTSRAYWSAIIATAVGIFIVVTSEMMPIGLLTPISGAMGVSTGVAGLTMSAPGLVAAVAAPLLAMSVRGLDRRLLLAGLMALLVVSNLVAALSPSFTVMMAARVVTGVSIGGYWAFAASLAVRLVPPGSVGRATAMIAGGVSVASVLGVPTGTLIASMADWRWAFGVMALLALAVTVALLTLLPPLPAEGTVSLGGVWRDPGMRAVLIVIGVVVVGHFGAYTYVRPFLEQSGADISLTLLAYGLAGVAGNFAAGALAAKRPKQVIITLALLIAVATAALPLTSDPLLLVVLWGAAYGGVSVTSQLWMIKAGGGESGMAWVSSMFNATIAAGALVGGRIVDSVSLPAVLWFAAVMAVLSAAFAGTSGRSRTSGS</sequence>
<dbReference type="InterPro" id="IPR036259">
    <property type="entry name" value="MFS_trans_sf"/>
</dbReference>
<feature type="transmembrane region" description="Helical" evidence="6">
    <location>
        <begin position="141"/>
        <end position="161"/>
    </location>
</feature>
<evidence type="ECO:0000259" key="7">
    <source>
        <dbReference type="PROSITE" id="PS50850"/>
    </source>
</evidence>
<comment type="subcellular location">
    <subcellularLocation>
        <location evidence="1">Cell membrane</location>
        <topology evidence="1">Multi-pass membrane protein</topology>
    </subcellularLocation>
</comment>
<keyword evidence="9" id="KW-1185">Reference proteome</keyword>
<feature type="transmembrane region" description="Helical" evidence="6">
    <location>
        <begin position="78"/>
        <end position="96"/>
    </location>
</feature>
<evidence type="ECO:0000256" key="3">
    <source>
        <dbReference type="ARBA" id="ARBA00022692"/>
    </source>
</evidence>
<dbReference type="Proteomes" id="UP000568380">
    <property type="component" value="Unassembled WGS sequence"/>
</dbReference>
<gene>
    <name evidence="8" type="ORF">HNR40_002297</name>
</gene>
<evidence type="ECO:0000256" key="6">
    <source>
        <dbReference type="SAM" id="Phobius"/>
    </source>
</evidence>
<dbReference type="Pfam" id="PF07690">
    <property type="entry name" value="MFS_1"/>
    <property type="match status" value="1"/>
</dbReference>
<feature type="transmembrane region" description="Helical" evidence="6">
    <location>
        <begin position="322"/>
        <end position="342"/>
    </location>
</feature>
<feature type="transmembrane region" description="Helical" evidence="6">
    <location>
        <begin position="9"/>
        <end position="27"/>
    </location>
</feature>
<feature type="transmembrane region" description="Helical" evidence="6">
    <location>
        <begin position="209"/>
        <end position="227"/>
    </location>
</feature>
<evidence type="ECO:0000256" key="2">
    <source>
        <dbReference type="ARBA" id="ARBA00022475"/>
    </source>
</evidence>
<dbReference type="InterPro" id="IPR020846">
    <property type="entry name" value="MFS_dom"/>
</dbReference>
<accession>A0A7W8A1R0</accession>
<feature type="transmembrane region" description="Helical" evidence="6">
    <location>
        <begin position="167"/>
        <end position="188"/>
    </location>
</feature>
<dbReference type="InterPro" id="IPR011701">
    <property type="entry name" value="MFS"/>
</dbReference>
<reference evidence="8 9" key="1">
    <citation type="submission" date="2020-08" db="EMBL/GenBank/DDBJ databases">
        <title>Genomic Encyclopedia of Type Strains, Phase IV (KMG-IV): sequencing the most valuable type-strain genomes for metagenomic binning, comparative biology and taxonomic classification.</title>
        <authorList>
            <person name="Goeker M."/>
        </authorList>
    </citation>
    <scope>NUCLEOTIDE SEQUENCE [LARGE SCALE GENOMIC DNA]</scope>
    <source>
        <strain evidence="8 9">DSM 45385</strain>
    </source>
</reference>
<dbReference type="PROSITE" id="PS50850">
    <property type="entry name" value="MFS"/>
    <property type="match status" value="1"/>
</dbReference>
<dbReference type="Gene3D" id="1.20.1250.20">
    <property type="entry name" value="MFS general substrate transporter like domains"/>
    <property type="match status" value="1"/>
</dbReference>
<feature type="transmembrane region" description="Helical" evidence="6">
    <location>
        <begin position="348"/>
        <end position="367"/>
    </location>
</feature>
<evidence type="ECO:0000256" key="1">
    <source>
        <dbReference type="ARBA" id="ARBA00004651"/>
    </source>
</evidence>
<evidence type="ECO:0000313" key="8">
    <source>
        <dbReference type="EMBL" id="MBB5076833.1"/>
    </source>
</evidence>
<dbReference type="GO" id="GO:0022857">
    <property type="term" value="F:transmembrane transporter activity"/>
    <property type="evidence" value="ECO:0007669"/>
    <property type="project" value="InterPro"/>
</dbReference>
<name>A0A7W8A1R0_9ACTN</name>
<dbReference type="InterPro" id="IPR050189">
    <property type="entry name" value="MFS_Efflux_Transporters"/>
</dbReference>
<keyword evidence="2" id="KW-1003">Cell membrane</keyword>
<dbReference type="AlphaFoldDB" id="A0A7W8A1R0"/>
<comment type="caution">
    <text evidence="8">The sequence shown here is derived from an EMBL/GenBank/DDBJ whole genome shotgun (WGS) entry which is preliminary data.</text>
</comment>
<keyword evidence="4 6" id="KW-1133">Transmembrane helix</keyword>
<dbReference type="RefSeq" id="WP_184960386.1">
    <property type="nucleotide sequence ID" value="NZ_JACHIN010000002.1"/>
</dbReference>
<dbReference type="SUPFAM" id="SSF103473">
    <property type="entry name" value="MFS general substrate transporter"/>
    <property type="match status" value="1"/>
</dbReference>
<feature type="domain" description="Major facilitator superfamily (MFS) profile" evidence="7">
    <location>
        <begin position="13"/>
        <end position="377"/>
    </location>
</feature>
<dbReference type="CDD" id="cd17324">
    <property type="entry name" value="MFS_NepI_like"/>
    <property type="match status" value="1"/>
</dbReference>
<feature type="transmembrane region" description="Helical" evidence="6">
    <location>
        <begin position="239"/>
        <end position="261"/>
    </location>
</feature>